<gene>
    <name evidence="2" type="ORF">NIES2135_18030</name>
</gene>
<dbReference type="InterPro" id="IPR027417">
    <property type="entry name" value="P-loop_NTPase"/>
</dbReference>
<keyword evidence="3" id="KW-1185">Reference proteome</keyword>
<evidence type="ECO:0000313" key="3">
    <source>
        <dbReference type="Proteomes" id="UP000217895"/>
    </source>
</evidence>
<dbReference type="Gene3D" id="1.25.40.10">
    <property type="entry name" value="Tetratricopeptide repeat domain"/>
    <property type="match status" value="2"/>
</dbReference>
<dbReference type="PROSITE" id="PS50005">
    <property type="entry name" value="TPR"/>
    <property type="match status" value="1"/>
</dbReference>
<organism evidence="2 3">
    <name type="scientific">Leptolyngbya boryana NIES-2135</name>
    <dbReference type="NCBI Taxonomy" id="1973484"/>
    <lineage>
        <taxon>Bacteria</taxon>
        <taxon>Bacillati</taxon>
        <taxon>Cyanobacteriota</taxon>
        <taxon>Cyanophyceae</taxon>
        <taxon>Leptolyngbyales</taxon>
        <taxon>Leptolyngbyaceae</taxon>
        <taxon>Leptolyngbya group</taxon>
        <taxon>Leptolyngbya</taxon>
    </lineage>
</organism>
<dbReference type="Gene3D" id="3.40.50.300">
    <property type="entry name" value="P-loop containing nucleotide triphosphate hydrolases"/>
    <property type="match status" value="1"/>
</dbReference>
<dbReference type="PANTHER" id="PTHR34301:SF8">
    <property type="entry name" value="ATPASE DOMAIN-CONTAINING PROTEIN"/>
    <property type="match status" value="1"/>
</dbReference>
<dbReference type="PANTHER" id="PTHR34301">
    <property type="entry name" value="DNA-BINDING PROTEIN-RELATED"/>
    <property type="match status" value="1"/>
</dbReference>
<feature type="repeat" description="TPR" evidence="1">
    <location>
        <begin position="479"/>
        <end position="512"/>
    </location>
</feature>
<dbReference type="SMART" id="SM00028">
    <property type="entry name" value="TPR"/>
    <property type="match status" value="2"/>
</dbReference>
<protein>
    <submittedName>
        <fullName evidence="2">Uncharacterized protein</fullName>
    </submittedName>
</protein>
<dbReference type="Proteomes" id="UP000217895">
    <property type="component" value="Chromosome"/>
</dbReference>
<dbReference type="EMBL" id="AP018203">
    <property type="protein sequence ID" value="BAY54982.1"/>
    <property type="molecule type" value="Genomic_DNA"/>
</dbReference>
<proteinExistence type="predicted"/>
<accession>A0A1Z4JDZ7</accession>
<dbReference type="InterPro" id="IPR011990">
    <property type="entry name" value="TPR-like_helical_dom_sf"/>
</dbReference>
<keyword evidence="1" id="KW-0802">TPR repeat</keyword>
<dbReference type="AlphaFoldDB" id="A0A1Z4JDZ7"/>
<evidence type="ECO:0000313" key="2">
    <source>
        <dbReference type="EMBL" id="BAY54982.1"/>
    </source>
</evidence>
<dbReference type="SUPFAM" id="SSF48452">
    <property type="entry name" value="TPR-like"/>
    <property type="match status" value="1"/>
</dbReference>
<sequence>MSYSIERRNPYIIGRPITEPDRFFGRDRLFEFIEDNLLQSAQVILLHGHRRIGKSSVLAQIPRAIDLKEFAFVPLSLEGDSRKSLAEVLHELSRDSVQQFDLTIQVPPVQAFAENPQIFIDNFIPALRRELGVKNIVLLLDEFDTLYNVDVKQAAEHLFGYLQTAVYDNPNLYIIPVVGRQLEDLPLMLSLFREAPNQEVGLLDQRSTEQLITIPAKGILEYDLAAIDGIWELTAGHPYFTQVVCFALFSNARAEKRWRVTRSDVRFIVDRAIELGEGGLGWFWEGIPLPERVVFSAAAEVPRARQMEFPEISSLDFSEVEPLQLLRECGVELTEPIRKALLNLVGWKLLRTSGVRSGILPGQKHLSMPPTLATYRVSIELVRRWLIQRHPVRREFRGLEDLNTEAQNLYEAAKSARLRGTNPKIVSLLNEALRLNPNHFESLFELADSLAEMREFGQALKYYKRAYLVDAVRVRDSYVQALLDYGEELHNLGETQDAIAHLEEALAIEPENLQIRRLLEQVRKEQQYIEHLRVIPITSQNRAYISSIAEMNAEQADLQTLQQNFNQLKAQVNAEAPIDLKNRALEHLNDLQEELFTQKKVDGLTLIYVYQWFRKHLPKPLVQAVTDFVDAVTATISHSDKSH</sequence>
<reference evidence="2 3" key="1">
    <citation type="submission" date="2017-06" db="EMBL/GenBank/DDBJ databases">
        <title>Genome sequencing of cyanobaciteial culture collection at National Institute for Environmental Studies (NIES).</title>
        <authorList>
            <person name="Hirose Y."/>
            <person name="Shimura Y."/>
            <person name="Fujisawa T."/>
            <person name="Nakamura Y."/>
            <person name="Kawachi M."/>
        </authorList>
    </citation>
    <scope>NUCLEOTIDE SEQUENCE [LARGE SCALE GENOMIC DNA]</scope>
    <source>
        <strain evidence="2 3">NIES-2135</strain>
    </source>
</reference>
<name>A0A1Z4JDZ7_LEPBY</name>
<dbReference type="InterPro" id="IPR019734">
    <property type="entry name" value="TPR_rpt"/>
</dbReference>
<evidence type="ECO:0000256" key="1">
    <source>
        <dbReference type="PROSITE-ProRule" id="PRU00339"/>
    </source>
</evidence>
<dbReference type="SUPFAM" id="SSF52540">
    <property type="entry name" value="P-loop containing nucleoside triphosphate hydrolases"/>
    <property type="match status" value="1"/>
</dbReference>